<organism evidence="2 3">
    <name type="scientific">Candidatus Magasanikbacteria bacterium RIFOXYA2_FULL_44_8</name>
    <dbReference type="NCBI Taxonomy" id="1798696"/>
    <lineage>
        <taxon>Bacteria</taxon>
        <taxon>Candidatus Magasanikiibacteriota</taxon>
    </lineage>
</organism>
<reference evidence="2 3" key="1">
    <citation type="journal article" date="2016" name="Nat. Commun.">
        <title>Thousands of microbial genomes shed light on interconnected biogeochemical processes in an aquifer system.</title>
        <authorList>
            <person name="Anantharaman K."/>
            <person name="Brown C.T."/>
            <person name="Hug L.A."/>
            <person name="Sharon I."/>
            <person name="Castelle C.J."/>
            <person name="Probst A.J."/>
            <person name="Thomas B.C."/>
            <person name="Singh A."/>
            <person name="Wilkins M.J."/>
            <person name="Karaoz U."/>
            <person name="Brodie E.L."/>
            <person name="Williams K.H."/>
            <person name="Hubbard S.S."/>
            <person name="Banfield J.F."/>
        </authorList>
    </citation>
    <scope>NUCLEOTIDE SEQUENCE [LARGE SCALE GENOMIC DNA]</scope>
</reference>
<proteinExistence type="predicted"/>
<sequence length="175" mass="19186">MGFFPSGNYRETPANLIKLKIRLVLALTLFFATIGVVVGTPTYFVGGFVAGYDMLAGDKTLVKNFDAFRSAPWSEKCTLIHDDASDSDRFRCRNNGVDVDAFVDIKKTRMDEVVSAQGGCLWFAKYEIDLGNGDKPIPYQSIRGFDACWPARIFGLGPKNPTSKVTVPTTGLSAK</sequence>
<evidence type="ECO:0000313" key="3">
    <source>
        <dbReference type="Proteomes" id="UP000177803"/>
    </source>
</evidence>
<dbReference type="AlphaFoldDB" id="A0A1F6NL30"/>
<dbReference type="Proteomes" id="UP000177803">
    <property type="component" value="Unassembled WGS sequence"/>
</dbReference>
<feature type="transmembrane region" description="Helical" evidence="1">
    <location>
        <begin position="21"/>
        <end position="44"/>
    </location>
</feature>
<gene>
    <name evidence="2" type="ORF">A2261_01005</name>
</gene>
<evidence type="ECO:0000256" key="1">
    <source>
        <dbReference type="SAM" id="Phobius"/>
    </source>
</evidence>
<keyword evidence="1" id="KW-1133">Transmembrane helix</keyword>
<name>A0A1F6NL30_9BACT</name>
<protein>
    <submittedName>
        <fullName evidence="2">Uncharacterized protein</fullName>
    </submittedName>
</protein>
<keyword evidence="1" id="KW-0472">Membrane</keyword>
<accession>A0A1F6NL30</accession>
<dbReference type="EMBL" id="MFQR01000013">
    <property type="protein sequence ID" value="OGH84569.1"/>
    <property type="molecule type" value="Genomic_DNA"/>
</dbReference>
<evidence type="ECO:0000313" key="2">
    <source>
        <dbReference type="EMBL" id="OGH84569.1"/>
    </source>
</evidence>
<keyword evidence="1" id="KW-0812">Transmembrane</keyword>
<comment type="caution">
    <text evidence="2">The sequence shown here is derived from an EMBL/GenBank/DDBJ whole genome shotgun (WGS) entry which is preliminary data.</text>
</comment>